<dbReference type="PANTHER" id="PTHR44688">
    <property type="entry name" value="DNA-BINDING TRANSCRIPTIONAL ACTIVATOR DEVR_DOSR"/>
    <property type="match status" value="1"/>
</dbReference>
<evidence type="ECO:0000256" key="3">
    <source>
        <dbReference type="ARBA" id="ARBA00023163"/>
    </source>
</evidence>
<dbReference type="InterPro" id="IPR016032">
    <property type="entry name" value="Sig_transdc_resp-reg_C-effctor"/>
</dbReference>
<dbReference type="EMBL" id="JAUSVF010000002">
    <property type="protein sequence ID" value="MDQ0322196.1"/>
    <property type="molecule type" value="Genomic_DNA"/>
</dbReference>
<gene>
    <name evidence="5" type="ORF">QO002_004402</name>
</gene>
<dbReference type="RefSeq" id="WP_307233753.1">
    <property type="nucleotide sequence ID" value="NZ_JAUSVF010000002.1"/>
</dbReference>
<evidence type="ECO:0000256" key="1">
    <source>
        <dbReference type="ARBA" id="ARBA00023015"/>
    </source>
</evidence>
<keyword evidence="3" id="KW-0804">Transcription</keyword>
<accession>A0ABU0BVB2</accession>
<keyword evidence="6" id="KW-1185">Reference proteome</keyword>
<evidence type="ECO:0000313" key="5">
    <source>
        <dbReference type="EMBL" id="MDQ0322196.1"/>
    </source>
</evidence>
<dbReference type="PROSITE" id="PS00622">
    <property type="entry name" value="HTH_LUXR_1"/>
    <property type="match status" value="1"/>
</dbReference>
<organism evidence="5 6">
    <name type="scientific">Pararhizobium capsulatum DSM 1112</name>
    <dbReference type="NCBI Taxonomy" id="1121113"/>
    <lineage>
        <taxon>Bacteria</taxon>
        <taxon>Pseudomonadati</taxon>
        <taxon>Pseudomonadota</taxon>
        <taxon>Alphaproteobacteria</taxon>
        <taxon>Hyphomicrobiales</taxon>
        <taxon>Rhizobiaceae</taxon>
        <taxon>Rhizobium/Agrobacterium group</taxon>
        <taxon>Pararhizobium</taxon>
    </lineage>
</organism>
<keyword evidence="1" id="KW-0805">Transcription regulation</keyword>
<proteinExistence type="predicted"/>
<dbReference type="Pfam" id="PF00196">
    <property type="entry name" value="GerE"/>
    <property type="match status" value="1"/>
</dbReference>
<dbReference type="InterPro" id="IPR000792">
    <property type="entry name" value="Tscrpt_reg_LuxR_C"/>
</dbReference>
<evidence type="ECO:0000259" key="4">
    <source>
        <dbReference type="PROSITE" id="PS50043"/>
    </source>
</evidence>
<dbReference type="GO" id="GO:0003677">
    <property type="term" value="F:DNA binding"/>
    <property type="evidence" value="ECO:0007669"/>
    <property type="project" value="UniProtKB-KW"/>
</dbReference>
<evidence type="ECO:0000256" key="2">
    <source>
        <dbReference type="ARBA" id="ARBA00023125"/>
    </source>
</evidence>
<reference evidence="5 6" key="1">
    <citation type="submission" date="2023-07" db="EMBL/GenBank/DDBJ databases">
        <title>Genomic Encyclopedia of Type Strains, Phase IV (KMG-IV): sequencing the most valuable type-strain genomes for metagenomic binning, comparative biology and taxonomic classification.</title>
        <authorList>
            <person name="Goeker M."/>
        </authorList>
    </citation>
    <scope>NUCLEOTIDE SEQUENCE [LARGE SCALE GENOMIC DNA]</scope>
    <source>
        <strain evidence="5 6">DSM 1112</strain>
    </source>
</reference>
<dbReference type="PANTHER" id="PTHR44688:SF16">
    <property type="entry name" value="DNA-BINDING TRANSCRIPTIONAL ACTIVATOR DEVR_DOSR"/>
    <property type="match status" value="1"/>
</dbReference>
<feature type="domain" description="HTH luxR-type" evidence="4">
    <location>
        <begin position="169"/>
        <end position="234"/>
    </location>
</feature>
<dbReference type="SUPFAM" id="SSF46894">
    <property type="entry name" value="C-terminal effector domain of the bipartite response regulators"/>
    <property type="match status" value="1"/>
</dbReference>
<dbReference type="InterPro" id="IPR036388">
    <property type="entry name" value="WH-like_DNA-bd_sf"/>
</dbReference>
<dbReference type="SMART" id="SM00421">
    <property type="entry name" value="HTH_LUXR"/>
    <property type="match status" value="1"/>
</dbReference>
<keyword evidence="2 5" id="KW-0238">DNA-binding</keyword>
<name>A0ABU0BVB2_9HYPH</name>
<protein>
    <submittedName>
        <fullName evidence="5">DNA-binding NarL/FixJ family response regulator</fullName>
    </submittedName>
</protein>
<comment type="caution">
    <text evidence="5">The sequence shown here is derived from an EMBL/GenBank/DDBJ whole genome shotgun (WGS) entry which is preliminary data.</text>
</comment>
<evidence type="ECO:0000313" key="6">
    <source>
        <dbReference type="Proteomes" id="UP001230207"/>
    </source>
</evidence>
<dbReference type="CDD" id="cd06170">
    <property type="entry name" value="LuxR_C_like"/>
    <property type="match status" value="1"/>
</dbReference>
<dbReference type="Proteomes" id="UP001230207">
    <property type="component" value="Unassembled WGS sequence"/>
</dbReference>
<dbReference type="PRINTS" id="PR00038">
    <property type="entry name" value="HTHLUXR"/>
</dbReference>
<sequence length="237" mass="26345">MLLSSNLDDEKQGDLNGSAKRQEAERVILILTNVASVSEPLIDAIGREFPWVHVEQVNQIDRACETFSHPVTLILIDVGFLKEAEASASRLKAAHPQALAAIIQPYDKFATTSLHDIAKSPLIRSVLPMDLRLDVWLSVLRLMLWGGEYLPFNSIADIAKERAFTAVDNSAGITELTTRELQILEMVCAGLQNKLIAAEFALSEHTVKIHLHNIMRKLGVHNRTEAAARFRSFKNGE</sequence>
<dbReference type="PROSITE" id="PS50043">
    <property type="entry name" value="HTH_LUXR_2"/>
    <property type="match status" value="1"/>
</dbReference>
<dbReference type="Gene3D" id="1.10.10.10">
    <property type="entry name" value="Winged helix-like DNA-binding domain superfamily/Winged helix DNA-binding domain"/>
    <property type="match status" value="1"/>
</dbReference>